<sequence>MYVKICGLRDTTMAAHSVAAGADALGVVMSPRSPRHATPAQAAEVIAAARASDREIDVALVVNRMPALEAAETARDLGFDVLQLHGSYAAADFAAAREILPRVWRATSLAQHPGLRSGEFGEERLLVDGAFPGSGEAWDLSLIDGERLGRGWLLAGGLDPDNVADAIAASRPAGVDVSSGVERAPGEKDPELITRFIRAARA</sequence>
<comment type="catalytic activity">
    <reaction evidence="1 9">
        <text>N-(5-phospho-beta-D-ribosyl)anthranilate = 1-(2-carboxyphenylamino)-1-deoxy-D-ribulose 5-phosphate</text>
        <dbReference type="Rhea" id="RHEA:21540"/>
        <dbReference type="ChEBI" id="CHEBI:18277"/>
        <dbReference type="ChEBI" id="CHEBI:58613"/>
        <dbReference type="EC" id="5.3.1.24"/>
    </reaction>
</comment>
<dbReference type="EMBL" id="CP035037">
    <property type="protein sequence ID" value="QAB17921.1"/>
    <property type="molecule type" value="Genomic_DNA"/>
</dbReference>
<dbReference type="Proteomes" id="UP000285768">
    <property type="component" value="Chromosome"/>
</dbReference>
<organism evidence="11 12">
    <name type="scientific">Leucobacter muris</name>
    <dbReference type="NCBI Taxonomy" id="1935379"/>
    <lineage>
        <taxon>Bacteria</taxon>
        <taxon>Bacillati</taxon>
        <taxon>Actinomycetota</taxon>
        <taxon>Actinomycetes</taxon>
        <taxon>Micrococcales</taxon>
        <taxon>Microbacteriaceae</taxon>
        <taxon>Leucobacter</taxon>
    </lineage>
</organism>
<dbReference type="InterPro" id="IPR013785">
    <property type="entry name" value="Aldolase_TIM"/>
</dbReference>
<evidence type="ECO:0000256" key="1">
    <source>
        <dbReference type="ARBA" id="ARBA00001164"/>
    </source>
</evidence>
<evidence type="ECO:0000256" key="9">
    <source>
        <dbReference type="HAMAP-Rule" id="MF_00135"/>
    </source>
</evidence>
<protein>
    <recommendedName>
        <fullName evidence="4 9">N-(5'-phosphoribosyl)anthranilate isomerase</fullName>
        <shortName evidence="9">PRAI</shortName>
        <ecNumber evidence="3 9">5.3.1.24</ecNumber>
    </recommendedName>
</protein>
<name>A0ABX5QFX3_9MICO</name>
<gene>
    <name evidence="9" type="primary">trpF</name>
    <name evidence="11" type="ORF">Leucomu_08330</name>
</gene>
<dbReference type="SUPFAM" id="SSF51366">
    <property type="entry name" value="Ribulose-phoshate binding barrel"/>
    <property type="match status" value="1"/>
</dbReference>
<dbReference type="InterPro" id="IPR001240">
    <property type="entry name" value="PRAI_dom"/>
</dbReference>
<keyword evidence="8 9" id="KW-0413">Isomerase</keyword>
<evidence type="ECO:0000256" key="8">
    <source>
        <dbReference type="ARBA" id="ARBA00023235"/>
    </source>
</evidence>
<feature type="domain" description="N-(5'phosphoribosyl) anthranilate isomerase (PRAI)" evidence="10">
    <location>
        <begin position="3"/>
        <end position="198"/>
    </location>
</feature>
<proteinExistence type="inferred from homology"/>
<dbReference type="InterPro" id="IPR044643">
    <property type="entry name" value="TrpF_fam"/>
</dbReference>
<evidence type="ECO:0000256" key="7">
    <source>
        <dbReference type="ARBA" id="ARBA00023141"/>
    </source>
</evidence>
<dbReference type="GO" id="GO:0016853">
    <property type="term" value="F:isomerase activity"/>
    <property type="evidence" value="ECO:0007669"/>
    <property type="project" value="UniProtKB-KW"/>
</dbReference>
<evidence type="ECO:0000313" key="11">
    <source>
        <dbReference type="EMBL" id="QAB17921.1"/>
    </source>
</evidence>
<dbReference type="HAMAP" id="MF_00135">
    <property type="entry name" value="PRAI"/>
    <property type="match status" value="1"/>
</dbReference>
<dbReference type="PANTHER" id="PTHR42894:SF1">
    <property type="entry name" value="N-(5'-PHOSPHORIBOSYL)ANTHRANILATE ISOMERASE"/>
    <property type="match status" value="1"/>
</dbReference>
<reference evidence="11 12" key="1">
    <citation type="submission" date="2019-01" db="EMBL/GenBank/DDBJ databases">
        <title>Leucobacter muris sp. nov. isolated from the nose of a laboratory mouse.</title>
        <authorList>
            <person name="Benga L."/>
            <person name="Sproeer C."/>
            <person name="Schumann P."/>
            <person name="Verbarg S."/>
            <person name="Bunk B."/>
            <person name="Engelhardt E."/>
            <person name="Benten P.M."/>
            <person name="Sager M."/>
        </authorList>
    </citation>
    <scope>NUCLEOTIDE SEQUENCE [LARGE SCALE GENOMIC DNA]</scope>
    <source>
        <strain evidence="11 12">DSM 101948</strain>
    </source>
</reference>
<evidence type="ECO:0000256" key="6">
    <source>
        <dbReference type="ARBA" id="ARBA00022822"/>
    </source>
</evidence>
<dbReference type="CDD" id="cd00405">
    <property type="entry name" value="PRAI"/>
    <property type="match status" value="1"/>
</dbReference>
<accession>A0ABX5QFX3</accession>
<evidence type="ECO:0000256" key="5">
    <source>
        <dbReference type="ARBA" id="ARBA00022605"/>
    </source>
</evidence>
<dbReference type="PANTHER" id="PTHR42894">
    <property type="entry name" value="N-(5'-PHOSPHORIBOSYL)ANTHRANILATE ISOMERASE"/>
    <property type="match status" value="1"/>
</dbReference>
<dbReference type="Gene3D" id="3.20.20.70">
    <property type="entry name" value="Aldolase class I"/>
    <property type="match status" value="1"/>
</dbReference>
<keyword evidence="6 9" id="KW-0822">Tryptophan biosynthesis</keyword>
<keyword evidence="12" id="KW-1185">Reference proteome</keyword>
<dbReference type="RefSeq" id="WP_128386922.1">
    <property type="nucleotide sequence ID" value="NZ_CP035037.1"/>
</dbReference>
<dbReference type="InterPro" id="IPR011060">
    <property type="entry name" value="RibuloseP-bd_barrel"/>
</dbReference>
<evidence type="ECO:0000259" key="10">
    <source>
        <dbReference type="Pfam" id="PF00697"/>
    </source>
</evidence>
<keyword evidence="5 9" id="KW-0028">Amino-acid biosynthesis</keyword>
<keyword evidence="7 9" id="KW-0057">Aromatic amino acid biosynthesis</keyword>
<evidence type="ECO:0000256" key="3">
    <source>
        <dbReference type="ARBA" id="ARBA00012572"/>
    </source>
</evidence>
<dbReference type="Pfam" id="PF00697">
    <property type="entry name" value="PRAI"/>
    <property type="match status" value="1"/>
</dbReference>
<evidence type="ECO:0000256" key="4">
    <source>
        <dbReference type="ARBA" id="ARBA00022272"/>
    </source>
</evidence>
<comment type="pathway">
    <text evidence="2 9">Amino-acid biosynthesis; L-tryptophan biosynthesis; L-tryptophan from chorismate: step 3/5.</text>
</comment>
<evidence type="ECO:0000313" key="12">
    <source>
        <dbReference type="Proteomes" id="UP000285768"/>
    </source>
</evidence>
<dbReference type="EC" id="5.3.1.24" evidence="3 9"/>
<comment type="similarity">
    <text evidence="9">Belongs to the TrpF family.</text>
</comment>
<evidence type="ECO:0000256" key="2">
    <source>
        <dbReference type="ARBA" id="ARBA00004664"/>
    </source>
</evidence>